<evidence type="ECO:0000256" key="4">
    <source>
        <dbReference type="ARBA" id="ARBA00022960"/>
    </source>
</evidence>
<feature type="transmembrane region" description="Helical" evidence="8">
    <location>
        <begin position="104"/>
        <end position="127"/>
    </location>
</feature>
<evidence type="ECO:0000256" key="2">
    <source>
        <dbReference type="ARBA" id="ARBA00022475"/>
    </source>
</evidence>
<dbReference type="EnsemblBacteria" id="ACC80076">
    <property type="protein sequence ID" value="ACC80076"/>
    <property type="gene ID" value="Npun_F1368"/>
</dbReference>
<dbReference type="PANTHER" id="PTHR47019:SF1">
    <property type="entry name" value="LIPID II FLIPPASE MURJ"/>
    <property type="match status" value="1"/>
</dbReference>
<dbReference type="STRING" id="63737.Npun_F1368"/>
<proteinExistence type="predicted"/>
<evidence type="ECO:0000313" key="10">
    <source>
        <dbReference type="Proteomes" id="UP000001191"/>
    </source>
</evidence>
<dbReference type="Proteomes" id="UP000001191">
    <property type="component" value="Chromosome"/>
</dbReference>
<keyword evidence="10" id="KW-1185">Reference proteome</keyword>
<keyword evidence="6 8" id="KW-1133">Transmembrane helix</keyword>
<evidence type="ECO:0000256" key="1">
    <source>
        <dbReference type="ARBA" id="ARBA00004651"/>
    </source>
</evidence>
<dbReference type="GO" id="GO:0008360">
    <property type="term" value="P:regulation of cell shape"/>
    <property type="evidence" value="ECO:0007669"/>
    <property type="project" value="UniProtKB-KW"/>
</dbReference>
<feature type="transmembrane region" description="Helical" evidence="8">
    <location>
        <begin position="203"/>
        <end position="225"/>
    </location>
</feature>
<dbReference type="PANTHER" id="PTHR47019">
    <property type="entry name" value="LIPID II FLIPPASE MURJ"/>
    <property type="match status" value="1"/>
</dbReference>
<evidence type="ECO:0000256" key="3">
    <source>
        <dbReference type="ARBA" id="ARBA00022692"/>
    </source>
</evidence>
<gene>
    <name evidence="9" type="ordered locus">Npun_F1368</name>
</gene>
<dbReference type="GO" id="GO:0034204">
    <property type="term" value="P:lipid translocation"/>
    <property type="evidence" value="ECO:0007669"/>
    <property type="project" value="TreeGrafter"/>
</dbReference>
<keyword evidence="5" id="KW-0573">Peptidoglycan synthesis</keyword>
<dbReference type="GO" id="GO:0005886">
    <property type="term" value="C:plasma membrane"/>
    <property type="evidence" value="ECO:0007669"/>
    <property type="project" value="UniProtKB-SubCell"/>
</dbReference>
<dbReference type="InterPro" id="IPR004268">
    <property type="entry name" value="MurJ"/>
</dbReference>
<dbReference type="Pfam" id="PF03023">
    <property type="entry name" value="MurJ"/>
    <property type="match status" value="1"/>
</dbReference>
<dbReference type="PhylomeDB" id="B2IYI9"/>
<dbReference type="InterPro" id="IPR051050">
    <property type="entry name" value="Lipid_II_flippase_MurJ/MviN"/>
</dbReference>
<protein>
    <submittedName>
        <fullName evidence="9">Virulence factor MVIN family protein</fullName>
    </submittedName>
</protein>
<feature type="transmembrane region" description="Helical" evidence="8">
    <location>
        <begin position="147"/>
        <end position="169"/>
    </location>
</feature>
<feature type="transmembrane region" description="Helical" evidence="8">
    <location>
        <begin position="25"/>
        <end position="52"/>
    </location>
</feature>
<feature type="transmembrane region" description="Helical" evidence="8">
    <location>
        <begin position="366"/>
        <end position="387"/>
    </location>
</feature>
<reference evidence="10" key="1">
    <citation type="submission" date="2008-04" db="EMBL/GenBank/DDBJ databases">
        <title>Complete sequence of chromosome of Nostoc punctiforme ATCC 29133.</title>
        <authorList>
            <consortium name="US DOE Joint Genome Institute"/>
            <person name="Copeland A."/>
            <person name="Lucas S."/>
            <person name="Lapidus A."/>
            <person name="Glavina del Rio T."/>
            <person name="Dalin E."/>
            <person name="Tice H."/>
            <person name="Pitluck S."/>
            <person name="Chain P."/>
            <person name="Malfatti S."/>
            <person name="Shin M."/>
            <person name="Vergez L."/>
            <person name="Schmutz J."/>
            <person name="Larimer F."/>
            <person name="Land M."/>
            <person name="Hauser L."/>
            <person name="Kyrpides N."/>
            <person name="Kim E."/>
            <person name="Meeks J.C."/>
            <person name="Elhai J."/>
            <person name="Campbell E.L."/>
            <person name="Thiel T."/>
            <person name="Longmire J."/>
            <person name="Potts M."/>
            <person name="Atlas R."/>
        </authorList>
    </citation>
    <scope>NUCLEOTIDE SEQUENCE [LARGE SCALE GENOMIC DNA]</scope>
    <source>
        <strain evidence="10">ATCC 29133 / PCC 73102</strain>
    </source>
</reference>
<dbReference type="OrthoDB" id="9804143at2"/>
<accession>B2IYI9</accession>
<keyword evidence="7 8" id="KW-0472">Membrane</keyword>
<dbReference type="EMBL" id="CP001037">
    <property type="protein sequence ID" value="ACC80076.1"/>
    <property type="molecule type" value="Genomic_DNA"/>
</dbReference>
<evidence type="ECO:0000256" key="5">
    <source>
        <dbReference type="ARBA" id="ARBA00022984"/>
    </source>
</evidence>
<feature type="transmembrane region" description="Helical" evidence="8">
    <location>
        <begin position="176"/>
        <end position="197"/>
    </location>
</feature>
<comment type="subcellular location">
    <subcellularLocation>
        <location evidence="1">Cell membrane</location>
        <topology evidence="1">Multi-pass membrane protein</topology>
    </subcellularLocation>
</comment>
<evidence type="ECO:0000313" key="9">
    <source>
        <dbReference type="EMBL" id="ACC80076.1"/>
    </source>
</evidence>
<evidence type="ECO:0000256" key="8">
    <source>
        <dbReference type="SAM" id="Phobius"/>
    </source>
</evidence>
<keyword evidence="4" id="KW-0133">Cell shape</keyword>
<feature type="transmembrane region" description="Helical" evidence="8">
    <location>
        <begin position="425"/>
        <end position="447"/>
    </location>
</feature>
<dbReference type="PRINTS" id="PR01806">
    <property type="entry name" value="VIRFACTRMVIN"/>
</dbReference>
<dbReference type="eggNOG" id="COG0728">
    <property type="taxonomic scope" value="Bacteria"/>
</dbReference>
<evidence type="ECO:0000256" key="7">
    <source>
        <dbReference type="ARBA" id="ARBA00023136"/>
    </source>
</evidence>
<dbReference type="GO" id="GO:0015648">
    <property type="term" value="F:lipid-linked peptidoglycan transporter activity"/>
    <property type="evidence" value="ECO:0007669"/>
    <property type="project" value="TreeGrafter"/>
</dbReference>
<dbReference type="RefSeq" id="WP_012408097.1">
    <property type="nucleotide sequence ID" value="NC_010628.1"/>
</dbReference>
<feature type="transmembrane region" description="Helical" evidence="8">
    <location>
        <begin position="331"/>
        <end position="354"/>
    </location>
</feature>
<feature type="transmembrane region" description="Helical" evidence="8">
    <location>
        <begin position="399"/>
        <end position="419"/>
    </location>
</feature>
<dbReference type="KEGG" id="npu:Npun_F1368"/>
<keyword evidence="3 8" id="KW-0812">Transmembrane</keyword>
<feature type="transmembrane region" description="Helical" evidence="8">
    <location>
        <begin position="72"/>
        <end position="92"/>
    </location>
</feature>
<dbReference type="AlphaFoldDB" id="B2IYI9"/>
<sequence length="459" mass="49987">MKSWQLHNLLDYWKKLTSGSVNRQILGAAITVAFGTALVKVVAVVREIIIAWKFGTGDELDAFLIALLVPEFIINVVAGSFNAALIPTYIRVREEEGAKAAQRLFSGATVWSLGLLGITTILIVASAPLYLPHLASGFSAEKVNLTFKLLCVISPIVMLTGIVTIWSAVLNAGERFALTALSPVMTPVITIILLFLGGKFWGVFALAVGLVGGAVLEITLLGIALRRQRVFLLPRWYGFDNNLRQVANQYAPMIAGGFLMCSTGIVDQAMAATLLPGSVAALNYGNRLSAFPITLMTQALSTAVIPYFSTMVAREDWVGVRHTLKHYMKSIFAVTLPIALLIILFSGTIVQILFQRGLFTANDTQLVATIQAFNALQIPLRGPGILVVRFISATRSNQILMWGSGFNLMINIALDYLFIQWLGVAGIALSTSCVYMFSFFFLLFFAIKKINQKSIIPNG</sequence>
<dbReference type="GO" id="GO:0009252">
    <property type="term" value="P:peptidoglycan biosynthetic process"/>
    <property type="evidence" value="ECO:0007669"/>
    <property type="project" value="UniProtKB-KW"/>
</dbReference>
<organism evidence="9 10">
    <name type="scientific">Nostoc punctiforme (strain ATCC 29133 / PCC 73102)</name>
    <dbReference type="NCBI Taxonomy" id="63737"/>
    <lineage>
        <taxon>Bacteria</taxon>
        <taxon>Bacillati</taxon>
        <taxon>Cyanobacteriota</taxon>
        <taxon>Cyanophyceae</taxon>
        <taxon>Nostocales</taxon>
        <taxon>Nostocaceae</taxon>
        <taxon>Nostoc</taxon>
    </lineage>
</organism>
<dbReference type="HOGENOM" id="CLU_006797_4_2_3"/>
<reference evidence="9 10" key="2">
    <citation type="journal article" date="2013" name="Plant Physiol.">
        <title>A Nostoc punctiforme Sugar Transporter Necessary to Establish a Cyanobacterium-Plant Symbiosis.</title>
        <authorList>
            <person name="Ekman M."/>
            <person name="Picossi S."/>
            <person name="Campbell E.L."/>
            <person name="Meeks J.C."/>
            <person name="Flores E."/>
        </authorList>
    </citation>
    <scope>NUCLEOTIDE SEQUENCE [LARGE SCALE GENOMIC DNA]</scope>
    <source>
        <strain evidence="10">ATCC 29133 / PCC 73102</strain>
    </source>
</reference>
<keyword evidence="2" id="KW-1003">Cell membrane</keyword>
<name>B2IYI9_NOSP7</name>
<evidence type="ECO:0000256" key="6">
    <source>
        <dbReference type="ARBA" id="ARBA00022989"/>
    </source>
</evidence>